<dbReference type="InterPro" id="IPR035714">
    <property type="entry name" value="RAG1_imp-bd"/>
</dbReference>
<reference evidence="3" key="2">
    <citation type="journal article" date="2023" name="Science">
        <title>Genomic signatures of disease resistance in endangered staghorn corals.</title>
        <authorList>
            <person name="Vollmer S.V."/>
            <person name="Selwyn J.D."/>
            <person name="Despard B.A."/>
            <person name="Roesel C.L."/>
        </authorList>
    </citation>
    <scope>NUCLEOTIDE SEQUENCE</scope>
    <source>
        <strain evidence="3">K2</strain>
    </source>
</reference>
<dbReference type="Pfam" id="PF12560">
    <property type="entry name" value="RAG1_imp_bd"/>
    <property type="match status" value="1"/>
</dbReference>
<dbReference type="AlphaFoldDB" id="A0AAD9V5S3"/>
<comment type="caution">
    <text evidence="3">The sequence shown here is derived from an EMBL/GenBank/DDBJ whole genome shotgun (WGS) entry which is preliminary data.</text>
</comment>
<protein>
    <recommendedName>
        <fullName evidence="2">RAG1 importin-binding domain-containing protein</fullName>
    </recommendedName>
</protein>
<evidence type="ECO:0000256" key="1">
    <source>
        <dbReference type="SAM" id="Coils"/>
    </source>
</evidence>
<feature type="domain" description="RAG1 importin-binding" evidence="2">
    <location>
        <begin position="39"/>
        <end position="146"/>
    </location>
</feature>
<keyword evidence="4" id="KW-1185">Reference proteome</keyword>
<sequence>MDEHISFLKTSCRLCGNQVKGKSDVADKQSFKLELWLRFQINVDVDNDEIHPSVICPACKRVLYRIRGATDPASVSTSKQPFLWRRHDQDCYCLRKITKVGRPSKKKAKTTCIAIVEGSDTESGEEIETEHEMDSCQQFRNLMKNIKLMDKELALVCAENLSEQFHFIFLDRENMDAGIKNLTVGDRMLITSAIFNSEKENVKSDIASCSQTYKHLPALLQVTPHGWVQARNSVLTCAIKSLCHENAKPFERAVATDQLYSLVSPSFMREIMRKEKIKLGKKKFKNGKRKAKRMSKKTKHCRKAWKAPWKNKKEESCSRCEGFRNERDSARRKNQTLEKEIQVLKKKSENYQRVNQELQKSLECVKEEQRNLQLLSENLEAAKKEQEEKIGQLKRKNKEL</sequence>
<evidence type="ECO:0000313" key="3">
    <source>
        <dbReference type="EMBL" id="KAK2562112.1"/>
    </source>
</evidence>
<reference evidence="3" key="1">
    <citation type="journal article" date="2023" name="G3 (Bethesda)">
        <title>Whole genome assembly and annotation of the endangered Caribbean coral Acropora cervicornis.</title>
        <authorList>
            <person name="Selwyn J.D."/>
            <person name="Vollmer S.V."/>
        </authorList>
    </citation>
    <scope>NUCLEOTIDE SEQUENCE</scope>
    <source>
        <strain evidence="3">K2</strain>
    </source>
</reference>
<evidence type="ECO:0000313" key="4">
    <source>
        <dbReference type="Proteomes" id="UP001249851"/>
    </source>
</evidence>
<keyword evidence="1" id="KW-0175">Coiled coil</keyword>
<proteinExistence type="predicted"/>
<feature type="coiled-coil region" evidence="1">
    <location>
        <begin position="320"/>
        <end position="399"/>
    </location>
</feature>
<gene>
    <name evidence="3" type="ORF">P5673_014868</name>
</gene>
<organism evidence="3 4">
    <name type="scientific">Acropora cervicornis</name>
    <name type="common">Staghorn coral</name>
    <dbReference type="NCBI Taxonomy" id="6130"/>
    <lineage>
        <taxon>Eukaryota</taxon>
        <taxon>Metazoa</taxon>
        <taxon>Cnidaria</taxon>
        <taxon>Anthozoa</taxon>
        <taxon>Hexacorallia</taxon>
        <taxon>Scleractinia</taxon>
        <taxon>Astrocoeniina</taxon>
        <taxon>Acroporidae</taxon>
        <taxon>Acropora</taxon>
    </lineage>
</organism>
<dbReference type="EMBL" id="JARQWQ010000030">
    <property type="protein sequence ID" value="KAK2562112.1"/>
    <property type="molecule type" value="Genomic_DNA"/>
</dbReference>
<accession>A0AAD9V5S3</accession>
<dbReference type="Proteomes" id="UP001249851">
    <property type="component" value="Unassembled WGS sequence"/>
</dbReference>
<name>A0AAD9V5S3_ACRCE</name>
<evidence type="ECO:0000259" key="2">
    <source>
        <dbReference type="Pfam" id="PF12560"/>
    </source>
</evidence>